<dbReference type="Proteomes" id="UP000327044">
    <property type="component" value="Unassembled WGS sequence"/>
</dbReference>
<evidence type="ECO:0000313" key="3">
    <source>
        <dbReference type="Proteomes" id="UP000327044"/>
    </source>
</evidence>
<name>A0A5N4AWF2_PHOPY</name>
<dbReference type="Gene3D" id="2.70.220.10">
    <property type="entry name" value="Ganglioside GM2 activator"/>
    <property type="match status" value="1"/>
</dbReference>
<gene>
    <name evidence="2" type="ORF">PPYR_03855</name>
</gene>
<evidence type="ECO:0008006" key="4">
    <source>
        <dbReference type="Google" id="ProtNLM"/>
    </source>
</evidence>
<accession>A0A5N4AWF2</accession>
<keyword evidence="3" id="KW-1185">Reference proteome</keyword>
<dbReference type="OrthoDB" id="6814999at2759"/>
<comment type="caution">
    <text evidence="2">The sequence shown here is derived from an EMBL/GenBank/DDBJ whole genome shotgun (WGS) entry which is preliminary data.</text>
</comment>
<dbReference type="InterPro" id="IPR036846">
    <property type="entry name" value="GM2-AP_sf"/>
</dbReference>
<protein>
    <recommendedName>
        <fullName evidence="4">MD-2-related lipid-recognition domain-containing protein</fullName>
    </recommendedName>
</protein>
<reference evidence="2 3" key="1">
    <citation type="journal article" date="2018" name="Elife">
        <title>Firefly genomes illuminate parallel origins of bioluminescence in beetles.</title>
        <authorList>
            <person name="Fallon T.R."/>
            <person name="Lower S.E."/>
            <person name="Chang C.H."/>
            <person name="Bessho-Uehara M."/>
            <person name="Martin G.J."/>
            <person name="Bewick A.J."/>
            <person name="Behringer M."/>
            <person name="Debat H.J."/>
            <person name="Wong I."/>
            <person name="Day J.C."/>
            <person name="Suvorov A."/>
            <person name="Silva C.J."/>
            <person name="Stanger-Hall K.F."/>
            <person name="Hall D.W."/>
            <person name="Schmitz R.J."/>
            <person name="Nelson D.R."/>
            <person name="Lewis S.M."/>
            <person name="Shigenobu S."/>
            <person name="Bybee S.M."/>
            <person name="Larracuente A.M."/>
            <person name="Oba Y."/>
            <person name="Weng J.K."/>
        </authorList>
    </citation>
    <scope>NUCLEOTIDE SEQUENCE [LARGE SCALE GENOMIC DNA]</scope>
    <source>
        <strain evidence="2">1611_PpyrPB1</strain>
        <tissue evidence="2">Whole body</tissue>
    </source>
</reference>
<dbReference type="EMBL" id="VVIM01000002">
    <property type="protein sequence ID" value="KAB0801669.1"/>
    <property type="molecule type" value="Genomic_DNA"/>
</dbReference>
<proteinExistence type="predicted"/>
<organism evidence="2 3">
    <name type="scientific">Photinus pyralis</name>
    <name type="common">Common eastern firefly</name>
    <name type="synonym">Lampyris pyralis</name>
    <dbReference type="NCBI Taxonomy" id="7054"/>
    <lineage>
        <taxon>Eukaryota</taxon>
        <taxon>Metazoa</taxon>
        <taxon>Ecdysozoa</taxon>
        <taxon>Arthropoda</taxon>
        <taxon>Hexapoda</taxon>
        <taxon>Insecta</taxon>
        <taxon>Pterygota</taxon>
        <taxon>Neoptera</taxon>
        <taxon>Endopterygota</taxon>
        <taxon>Coleoptera</taxon>
        <taxon>Polyphaga</taxon>
        <taxon>Elateriformia</taxon>
        <taxon>Elateroidea</taxon>
        <taxon>Lampyridae</taxon>
        <taxon>Lampyrinae</taxon>
        <taxon>Photinus</taxon>
    </lineage>
</organism>
<dbReference type="AlphaFoldDB" id="A0A5N4AWF2"/>
<evidence type="ECO:0000256" key="1">
    <source>
        <dbReference type="ARBA" id="ARBA00022729"/>
    </source>
</evidence>
<evidence type="ECO:0000313" key="2">
    <source>
        <dbReference type="EMBL" id="KAB0801669.1"/>
    </source>
</evidence>
<dbReference type="InParanoid" id="A0A5N4AWF2"/>
<sequence length="175" mass="20090">MDIAGISQIFAIILLCKESNTRLVVKKIENCDPKFNYPFKLSVRTYNRPDAQYFDVNCTWPVDMDSTIGVTMQFDYVLVGRSMPILRAKENYLCDSANKYLGEPWYDACRQANIPVKKCPIPKGFYQLKNFKFDSEKMGVKSLPFGMITSKSVIFNNRNQDILACIIAEVDNIEK</sequence>
<keyword evidence="1" id="KW-0732">Signal</keyword>